<evidence type="ECO:0000313" key="5">
    <source>
        <dbReference type="Proteomes" id="UP000327148"/>
    </source>
</evidence>
<name>A0A5N1GJ95_9LACT</name>
<dbReference type="PANTHER" id="PTHR35527">
    <property type="entry name" value="CHOLOYLGLYCINE HYDROLASE"/>
    <property type="match status" value="1"/>
</dbReference>
<comment type="caution">
    <text evidence="4">The sequence shown here is derived from an EMBL/GenBank/DDBJ whole genome shotgun (WGS) entry which is preliminary data.</text>
</comment>
<proteinExistence type="inferred from homology"/>
<dbReference type="Gene3D" id="3.60.60.10">
    <property type="entry name" value="Penicillin V Acylase, Chain A"/>
    <property type="match status" value="1"/>
</dbReference>
<dbReference type="Pfam" id="PF02275">
    <property type="entry name" value="CBAH"/>
    <property type="match status" value="1"/>
</dbReference>
<dbReference type="EMBL" id="VYWO01000005">
    <property type="protein sequence ID" value="KAA9300378.1"/>
    <property type="molecule type" value="Genomic_DNA"/>
</dbReference>
<dbReference type="InterPro" id="IPR052193">
    <property type="entry name" value="Peptidase_C59"/>
</dbReference>
<evidence type="ECO:0000256" key="2">
    <source>
        <dbReference type="ARBA" id="ARBA00022801"/>
    </source>
</evidence>
<reference evidence="4 5" key="1">
    <citation type="submission" date="2019-09" db="EMBL/GenBank/DDBJ databases">
        <title>Draft genome sequence assemblies of isolates from the urinary tract.</title>
        <authorList>
            <person name="Mores C.R."/>
            <person name="Putonti C."/>
            <person name="Wolfe A.J."/>
        </authorList>
    </citation>
    <scope>NUCLEOTIDE SEQUENCE [LARGE SCALE GENOMIC DNA]</scope>
    <source>
        <strain evidence="4 5">UMB623</strain>
    </source>
</reference>
<feature type="domain" description="Choloylglycine hydrolase/NAAA C-terminal" evidence="3">
    <location>
        <begin position="2"/>
        <end position="292"/>
    </location>
</feature>
<sequence>MCTGIQMTYPQGVVMGRTMDVEGPVPWNMIYQPANYPAVDDIYHGGSYYGRYARLGIGFRDRDPLKEGINDQGLIGITNEFVGPKARFAKEPQANKKNLTSYHFLTYALAHYGSVQEMIDDLDQIQLSKHDRDGQPLICPDFHYMFTDSSGACLVLEPDRGQLVATSNPYGVMTNSPRIAKHFQALEATLPLDNLRAFNAAKDLPGGYDPKSRFIKAYYLKALLPAAEDEGQAQAGAFDVLAALSLPRGFLRPGARSEGSFTRYSSVYASQSQTLTVRSGTNPMPYQVSLKDLDQEKDRRAFFLADSFQACPLGS</sequence>
<dbReference type="RefSeq" id="WP_070431214.1">
    <property type="nucleotide sequence ID" value="NZ_VYWO01000005.1"/>
</dbReference>
<dbReference type="InterPro" id="IPR029132">
    <property type="entry name" value="CBAH/NAAA_C"/>
</dbReference>
<accession>A0A5N1GJ95</accession>
<gene>
    <name evidence="4" type="ORF">F6I03_08080</name>
</gene>
<dbReference type="Proteomes" id="UP000327148">
    <property type="component" value="Unassembled WGS sequence"/>
</dbReference>
<dbReference type="PANTHER" id="PTHR35527:SF2">
    <property type="entry name" value="HYDROLASE"/>
    <property type="match status" value="1"/>
</dbReference>
<evidence type="ECO:0000256" key="1">
    <source>
        <dbReference type="ARBA" id="ARBA00006625"/>
    </source>
</evidence>
<evidence type="ECO:0000259" key="3">
    <source>
        <dbReference type="Pfam" id="PF02275"/>
    </source>
</evidence>
<organism evidence="4 5">
    <name type="scientific">Aerococcus sanguinicola</name>
    <dbReference type="NCBI Taxonomy" id="119206"/>
    <lineage>
        <taxon>Bacteria</taxon>
        <taxon>Bacillati</taxon>
        <taxon>Bacillota</taxon>
        <taxon>Bacilli</taxon>
        <taxon>Lactobacillales</taxon>
        <taxon>Aerococcaceae</taxon>
        <taxon>Aerococcus</taxon>
    </lineage>
</organism>
<dbReference type="SUPFAM" id="SSF56235">
    <property type="entry name" value="N-terminal nucleophile aminohydrolases (Ntn hydrolases)"/>
    <property type="match status" value="1"/>
</dbReference>
<keyword evidence="2 4" id="KW-0378">Hydrolase</keyword>
<protein>
    <submittedName>
        <fullName evidence="4">Linear amide C-N hydrolase</fullName>
    </submittedName>
</protein>
<dbReference type="InterPro" id="IPR029055">
    <property type="entry name" value="Ntn_hydrolases_N"/>
</dbReference>
<dbReference type="AlphaFoldDB" id="A0A5N1GJ95"/>
<dbReference type="OrthoDB" id="9794717at2"/>
<evidence type="ECO:0000313" key="4">
    <source>
        <dbReference type="EMBL" id="KAA9300378.1"/>
    </source>
</evidence>
<dbReference type="GO" id="GO:0016787">
    <property type="term" value="F:hydrolase activity"/>
    <property type="evidence" value="ECO:0007669"/>
    <property type="project" value="UniProtKB-KW"/>
</dbReference>
<comment type="similarity">
    <text evidence="1">Belongs to the peptidase C59 family.</text>
</comment>